<accession>A0A9E8MMM1</accession>
<feature type="region of interest" description="Disordered" evidence="5">
    <location>
        <begin position="1"/>
        <end position="20"/>
    </location>
</feature>
<comment type="catalytic activity">
    <reaction evidence="4">
        <text>3-hydroxy-L-kynurenine + H2O = 3-hydroxyanthranilate + L-alanine + H(+)</text>
        <dbReference type="Rhea" id="RHEA:25143"/>
        <dbReference type="ChEBI" id="CHEBI:15377"/>
        <dbReference type="ChEBI" id="CHEBI:15378"/>
        <dbReference type="ChEBI" id="CHEBI:36559"/>
        <dbReference type="ChEBI" id="CHEBI:57972"/>
        <dbReference type="ChEBI" id="CHEBI:58125"/>
        <dbReference type="EC" id="3.7.1.3"/>
    </reaction>
</comment>
<keyword evidence="2 4" id="KW-0378">Hydrolase</keyword>
<dbReference type="EC" id="3.7.1.3" evidence="4"/>
<evidence type="ECO:0000256" key="5">
    <source>
        <dbReference type="SAM" id="MobiDB-lite"/>
    </source>
</evidence>
<feature type="compositionally biased region" description="Basic and acidic residues" evidence="5">
    <location>
        <begin position="11"/>
        <end position="20"/>
    </location>
</feature>
<dbReference type="RefSeq" id="WP_267782472.1">
    <property type="nucleotide sequence ID" value="NZ_CP113089.1"/>
</dbReference>
<dbReference type="PIRSF" id="PIRSF038800">
    <property type="entry name" value="KYNU"/>
    <property type="match status" value="1"/>
</dbReference>
<comment type="pathway">
    <text evidence="4">Cofactor biosynthesis; NAD(+) biosynthesis; quinolinate from L-kynurenine: step 2/3.</text>
</comment>
<reference evidence="6" key="1">
    <citation type="submission" date="2022-11" db="EMBL/GenBank/DDBJ databases">
        <title>Description of Microcella daejonensis nov. sp, isolated from riverside soil.</title>
        <authorList>
            <person name="Molina K.M."/>
            <person name="Kim S.B."/>
        </authorList>
    </citation>
    <scope>NUCLEOTIDE SEQUENCE</scope>
    <source>
        <strain evidence="6">MMS21-STM12</strain>
    </source>
</reference>
<dbReference type="GO" id="GO:0009435">
    <property type="term" value="P:NAD+ biosynthetic process"/>
    <property type="evidence" value="ECO:0007669"/>
    <property type="project" value="InterPro"/>
</dbReference>
<dbReference type="GO" id="GO:0030429">
    <property type="term" value="F:kynureninase activity"/>
    <property type="evidence" value="ECO:0007669"/>
    <property type="project" value="UniProtKB-EC"/>
</dbReference>
<comment type="function">
    <text evidence="4">Catalyzes the cleavage of L-kynurenine (L-Kyn) and L-3-hydroxykynurenine (L-3OHKyn) into anthranilic acid (AA) and 3-hydroxyanthranilic acid (3-OHAA), respectively.</text>
</comment>
<dbReference type="GO" id="GO:0005737">
    <property type="term" value="C:cytoplasm"/>
    <property type="evidence" value="ECO:0007669"/>
    <property type="project" value="InterPro"/>
</dbReference>
<dbReference type="GO" id="GO:0030170">
    <property type="term" value="F:pyridoxal phosphate binding"/>
    <property type="evidence" value="ECO:0007669"/>
    <property type="project" value="InterPro"/>
</dbReference>
<evidence type="ECO:0000256" key="4">
    <source>
        <dbReference type="PIRNR" id="PIRNR038800"/>
    </source>
</evidence>
<keyword evidence="6" id="KW-0808">Transferase</keyword>
<comment type="pathway">
    <text evidence="4">Amino-acid degradation; L-kynurenine degradation; L-alanine and anthranilate from L-kynurenine: step 1/1.</text>
</comment>
<dbReference type="PANTHER" id="PTHR14084">
    <property type="entry name" value="KYNURENINASE"/>
    <property type="match status" value="1"/>
</dbReference>
<evidence type="ECO:0000313" key="7">
    <source>
        <dbReference type="Proteomes" id="UP001164706"/>
    </source>
</evidence>
<keyword evidence="7" id="KW-1185">Reference proteome</keyword>
<evidence type="ECO:0000256" key="1">
    <source>
        <dbReference type="ARBA" id="ARBA00022642"/>
    </source>
</evidence>
<sequence>MTTTAVPPTPEHLDPAPRDAADPLAAHRGHFLSGEGVVAYLDGNSLGRPLARTLDRYPAFVREQWGGRLIRGWDEGWLGRAEELGDRIGAACLGAASGQTIVADSTTVLIFKLLRAAIAARPGRDELVIARDEFPTDRFIVERLAEDHGLTVRWLDTAHDGGATPELLAEAVSERTIAALLGGVAYRSAWFAPMREITAVVQAHGALVIWDCSHAVGSVPLELDAWGVDMAVGCSYKYLNGGPGAPAWAYVATRHLPELRNPIPGWLGAAQPFSMTEGFEPAPGIRRLVSGTPPITAMVPLADMLDEIEQAGMAAVRTKSVALTAYAIALVDALIPDAALASPRDDERRGGHLTVDHPNAARAVQRLWAEGVIPDFRHPSGVRIGLSPLSTSFAEVERGIRALAAALAD</sequence>
<evidence type="ECO:0000256" key="2">
    <source>
        <dbReference type="ARBA" id="ARBA00022801"/>
    </source>
</evidence>
<dbReference type="EMBL" id="CP113089">
    <property type="protein sequence ID" value="WAB82435.1"/>
    <property type="molecule type" value="Genomic_DNA"/>
</dbReference>
<protein>
    <recommendedName>
        <fullName evidence="4">Kynureninase</fullName>
        <ecNumber evidence="4">3.7.1.3</ecNumber>
    </recommendedName>
</protein>
<dbReference type="GO" id="GO:0019441">
    <property type="term" value="P:L-tryptophan catabolic process to kynurenine"/>
    <property type="evidence" value="ECO:0007669"/>
    <property type="project" value="TreeGrafter"/>
</dbReference>
<dbReference type="Proteomes" id="UP001164706">
    <property type="component" value="Chromosome"/>
</dbReference>
<dbReference type="InterPro" id="IPR010111">
    <property type="entry name" value="Kynureninase"/>
</dbReference>
<dbReference type="KEGG" id="mdb:OVN18_05385"/>
<dbReference type="Gene3D" id="3.90.1150.10">
    <property type="entry name" value="Aspartate Aminotransferase, domain 1"/>
    <property type="match status" value="1"/>
</dbReference>
<comment type="subunit">
    <text evidence="4">Homodimer.</text>
</comment>
<dbReference type="Gene3D" id="3.40.640.10">
    <property type="entry name" value="Type I PLP-dependent aspartate aminotransferase-like (Major domain)"/>
    <property type="match status" value="1"/>
</dbReference>
<comment type="similarity">
    <text evidence="4">Belongs to the kynureninase family.</text>
</comment>
<dbReference type="InterPro" id="IPR015422">
    <property type="entry name" value="PyrdxlP-dep_Trfase_small"/>
</dbReference>
<proteinExistence type="inferred from homology"/>
<dbReference type="Pfam" id="PF22580">
    <property type="entry name" value="KYNU_C"/>
    <property type="match status" value="1"/>
</dbReference>
<dbReference type="AlphaFoldDB" id="A0A9E8MMM1"/>
<keyword evidence="1 4" id="KW-0662">Pyridine nucleotide biosynthesis</keyword>
<dbReference type="InterPro" id="IPR015421">
    <property type="entry name" value="PyrdxlP-dep_Trfase_major"/>
</dbReference>
<organism evidence="6 7">
    <name type="scientific">Microcella daejeonensis</name>
    <dbReference type="NCBI Taxonomy" id="2994971"/>
    <lineage>
        <taxon>Bacteria</taxon>
        <taxon>Bacillati</taxon>
        <taxon>Actinomycetota</taxon>
        <taxon>Actinomycetes</taxon>
        <taxon>Micrococcales</taxon>
        <taxon>Microbacteriaceae</taxon>
        <taxon>Microcella</taxon>
    </lineage>
</organism>
<keyword evidence="3 4" id="KW-0663">Pyridoxal phosphate</keyword>
<evidence type="ECO:0000313" key="6">
    <source>
        <dbReference type="EMBL" id="WAB82435.1"/>
    </source>
</evidence>
<dbReference type="GO" id="GO:0008483">
    <property type="term" value="F:transaminase activity"/>
    <property type="evidence" value="ECO:0007669"/>
    <property type="project" value="UniProtKB-KW"/>
</dbReference>
<comment type="catalytic activity">
    <reaction evidence="4">
        <text>L-kynurenine + H2O = anthranilate + L-alanine + H(+)</text>
        <dbReference type="Rhea" id="RHEA:16813"/>
        <dbReference type="ChEBI" id="CHEBI:15377"/>
        <dbReference type="ChEBI" id="CHEBI:15378"/>
        <dbReference type="ChEBI" id="CHEBI:16567"/>
        <dbReference type="ChEBI" id="CHEBI:57959"/>
        <dbReference type="ChEBI" id="CHEBI:57972"/>
        <dbReference type="EC" id="3.7.1.3"/>
    </reaction>
</comment>
<comment type="cofactor">
    <cofactor evidence="4">
        <name>pyridoxal 5'-phosphate</name>
        <dbReference type="ChEBI" id="CHEBI:597326"/>
    </cofactor>
</comment>
<dbReference type="SUPFAM" id="SSF53383">
    <property type="entry name" value="PLP-dependent transferases"/>
    <property type="match status" value="1"/>
</dbReference>
<dbReference type="GO" id="GO:0043420">
    <property type="term" value="P:anthranilate metabolic process"/>
    <property type="evidence" value="ECO:0007669"/>
    <property type="project" value="TreeGrafter"/>
</dbReference>
<gene>
    <name evidence="6" type="ORF">OVN18_05385</name>
</gene>
<keyword evidence="6" id="KW-0032">Aminotransferase</keyword>
<dbReference type="InterPro" id="IPR015424">
    <property type="entry name" value="PyrdxlP-dep_Trfase"/>
</dbReference>
<evidence type="ECO:0000256" key="3">
    <source>
        <dbReference type="ARBA" id="ARBA00022898"/>
    </source>
</evidence>
<name>A0A9E8MMM1_9MICO</name>
<dbReference type="PANTHER" id="PTHR14084:SF0">
    <property type="entry name" value="KYNURENINASE"/>
    <property type="match status" value="1"/>
</dbReference>